<sequence>MTTVLVSLAVFVALLVAVVAFVSRRDRNRSSSCEDRAAVRDAGADQARHEAERHFVQGQAAGHQMPHST</sequence>
<evidence type="ECO:0000313" key="2">
    <source>
        <dbReference type="EMBL" id="SCL64321.1"/>
    </source>
</evidence>
<accession>A0A1C6VD61</accession>
<keyword evidence="3" id="KW-1185">Reference proteome</keyword>
<dbReference type="OrthoDB" id="3404570at2"/>
<dbReference type="EMBL" id="FMIB01000002">
    <property type="protein sequence ID" value="SCL64321.1"/>
    <property type="molecule type" value="Genomic_DNA"/>
</dbReference>
<feature type="region of interest" description="Disordered" evidence="1">
    <location>
        <begin position="27"/>
        <end position="50"/>
    </location>
</feature>
<proteinExistence type="predicted"/>
<dbReference type="GeneID" id="43280400"/>
<protein>
    <submittedName>
        <fullName evidence="2">Uncharacterized protein</fullName>
    </submittedName>
</protein>
<organism evidence="2 3">
    <name type="scientific">Micromonospora chersina</name>
    <dbReference type="NCBI Taxonomy" id="47854"/>
    <lineage>
        <taxon>Bacteria</taxon>
        <taxon>Bacillati</taxon>
        <taxon>Actinomycetota</taxon>
        <taxon>Actinomycetes</taxon>
        <taxon>Micromonosporales</taxon>
        <taxon>Micromonosporaceae</taxon>
        <taxon>Micromonospora</taxon>
    </lineage>
</organism>
<gene>
    <name evidence="2" type="ORF">GA0070603_3766</name>
</gene>
<dbReference type="AlphaFoldDB" id="A0A1C6VD61"/>
<evidence type="ECO:0000313" key="3">
    <source>
        <dbReference type="Proteomes" id="UP000198605"/>
    </source>
</evidence>
<evidence type="ECO:0000256" key="1">
    <source>
        <dbReference type="SAM" id="MobiDB-lite"/>
    </source>
</evidence>
<dbReference type="RefSeq" id="WP_091315718.1">
    <property type="nucleotide sequence ID" value="NZ_FMIB01000002.1"/>
</dbReference>
<name>A0A1C6VD61_9ACTN</name>
<dbReference type="Proteomes" id="UP000198605">
    <property type="component" value="Unassembled WGS sequence"/>
</dbReference>
<reference evidence="3" key="1">
    <citation type="submission" date="2016-06" db="EMBL/GenBank/DDBJ databases">
        <authorList>
            <person name="Varghese N."/>
            <person name="Submissions Spin"/>
        </authorList>
    </citation>
    <scope>NUCLEOTIDE SEQUENCE [LARGE SCALE GENOMIC DNA]</scope>
    <source>
        <strain evidence="3">DSM 44151</strain>
    </source>
</reference>